<accession>A0ABU4GMZ3</accession>
<comment type="caution">
    <text evidence="5">The sequence shown here is derived from an EMBL/GenBank/DDBJ whole genome shotgun (WGS) entry which is preliminary data.</text>
</comment>
<dbReference type="InterPro" id="IPR012833">
    <property type="entry name" value="NrdD"/>
</dbReference>
<gene>
    <name evidence="5" type="primary">nrdD</name>
    <name evidence="5" type="ORF">RZO55_15590</name>
</gene>
<keyword evidence="5" id="KW-0560">Oxidoreductase</keyword>
<protein>
    <submittedName>
        <fullName evidence="5">Anaerobic ribonucleoside-triphosphate reductase</fullName>
        <ecNumber evidence="5">1.17.4.2</ecNumber>
    </submittedName>
</protein>
<sequence length="709" mass="81567">MIKVQKRDGRIVEYDREKIIKAICKANAEVEFSEQAGEDMIHAILDHVESHSEDVMNVENIQDMIESGLVNNNKYTLSKKYIIYRYQRALLRKANTTDESILKLIKNENKELAEENSNKNTILASTQRDYIAGEVSRDLTKRMLLPERISLAHEQGSIHFHDADYFVQPIFNCCLINIGDMLDNGTVMNEKMIESPKSFQVACTVMTQIIAAVASNQYGGQSVDIRHLGKYLRKSSNKFHKQIKEEFGDSVSEEMIEKIASIRLRDELKSGVQTIQYQINTLMTTNGQAPFVTLFLCLDDQDEYIEENALIVEEVLRQRLEGIKNESGVYVTPAFPKLIYVLDENNCLKGGRYDFITKLAVQCSSKRMYPDYISAKKMREYYEGNVFSCMGCRSFLSPWKDENGNYKFEGRFNQGVVSLNLPQIGIIASGDEKTFWNLLEERLSLCFEALMYRHKSLEGTVSDVSPIHWQYGAIARLKKGETIDRLLHGGYSTISLGYIGLYETTRLMKGVSHTTAEGESFALRIMNYMRETVDRWKEETGLGFGLYGTPAESLCYRFAKIDRERFGSIPDVTDKGYYTNSYHVDVREHIDAFTKFNFESQFQKISSGGAISYVEVPNMRHNLEAMEDIVKFIYDNIQYAEFNTKSDYCQVCGYDGEIIINDNMEWECPQCRNKDKNRMNVTRRTCGYLGENFWNTGKTKEIKSRVLHL</sequence>
<dbReference type="SUPFAM" id="SSF51998">
    <property type="entry name" value="PFL-like glycyl radical enzymes"/>
    <property type="match status" value="1"/>
</dbReference>
<evidence type="ECO:0000256" key="1">
    <source>
        <dbReference type="ARBA" id="ARBA00022741"/>
    </source>
</evidence>
<dbReference type="InterPro" id="IPR005144">
    <property type="entry name" value="ATP-cone_dom"/>
</dbReference>
<dbReference type="Pfam" id="PF13597">
    <property type="entry name" value="NRDD"/>
    <property type="match status" value="1"/>
</dbReference>
<reference evidence="5 6" key="1">
    <citation type="submission" date="2023-10" db="EMBL/GenBank/DDBJ databases">
        <title>A novel Glycoside Hydrolase 43-Like Enzyme from Clostrdium boliviensis is an Endo-xylanase, and a Candidate for Xylooligosaccharides Production from Different Xylan Substrates.</title>
        <authorList>
            <person name="Alvarez M.T."/>
            <person name="Rocabado-Villegas L.R."/>
            <person name="Salas-Veizaga D.M."/>
            <person name="Linares-Pasten J.A."/>
            <person name="Gudmundsdottir E.E."/>
            <person name="Hreggvidsson G.O."/>
            <person name="Adlercreutz P."/>
            <person name="Nordberg Karlsson E."/>
        </authorList>
    </citation>
    <scope>NUCLEOTIDE SEQUENCE [LARGE SCALE GENOMIC DNA]</scope>
    <source>
        <strain evidence="5 6">E-1</strain>
    </source>
</reference>
<dbReference type="PROSITE" id="PS51161">
    <property type="entry name" value="ATP_CONE"/>
    <property type="match status" value="1"/>
</dbReference>
<keyword evidence="2 3" id="KW-0067">ATP-binding</keyword>
<dbReference type="PANTHER" id="PTHR21075:SF0">
    <property type="entry name" value="ANAEROBIC RIBONUCLEOSIDE-TRIPHOSPHATE REDUCTASE"/>
    <property type="match status" value="1"/>
</dbReference>
<dbReference type="PANTHER" id="PTHR21075">
    <property type="entry name" value="ANAEROBIC RIBONUCLEOSIDE-TRIPHOSPHATE REDUCTASE"/>
    <property type="match status" value="1"/>
</dbReference>
<evidence type="ECO:0000256" key="2">
    <source>
        <dbReference type="ARBA" id="ARBA00022840"/>
    </source>
</evidence>
<name>A0ABU4GMZ3_9CLOT</name>
<feature type="domain" description="ATP-cone" evidence="4">
    <location>
        <begin position="2"/>
        <end position="92"/>
    </location>
</feature>
<dbReference type="GO" id="GO:0008998">
    <property type="term" value="F:ribonucleoside-triphosphate reductase (thioredoxin) activity"/>
    <property type="evidence" value="ECO:0007669"/>
    <property type="project" value="UniProtKB-EC"/>
</dbReference>
<keyword evidence="6" id="KW-1185">Reference proteome</keyword>
<dbReference type="InterPro" id="IPR019777">
    <property type="entry name" value="Form_AcTrfase_GR_CS"/>
</dbReference>
<dbReference type="Pfam" id="PF03477">
    <property type="entry name" value="ATP-cone"/>
    <property type="match status" value="1"/>
</dbReference>
<evidence type="ECO:0000259" key="4">
    <source>
        <dbReference type="PROSITE" id="PS51161"/>
    </source>
</evidence>
<evidence type="ECO:0000313" key="5">
    <source>
        <dbReference type="EMBL" id="MDW2798993.1"/>
    </source>
</evidence>
<evidence type="ECO:0000256" key="3">
    <source>
        <dbReference type="PROSITE-ProRule" id="PRU00492"/>
    </source>
</evidence>
<proteinExistence type="predicted"/>
<dbReference type="NCBIfam" id="NF006732">
    <property type="entry name" value="PRK09263.1"/>
    <property type="match status" value="1"/>
</dbReference>
<keyword evidence="1 3" id="KW-0547">Nucleotide-binding</keyword>
<dbReference type="Proteomes" id="UP001276854">
    <property type="component" value="Unassembled WGS sequence"/>
</dbReference>
<dbReference type="EMBL" id="JAWONS010000240">
    <property type="protein sequence ID" value="MDW2798993.1"/>
    <property type="molecule type" value="Genomic_DNA"/>
</dbReference>
<dbReference type="PROSITE" id="PS00850">
    <property type="entry name" value="GLY_RADICAL_1"/>
    <property type="match status" value="1"/>
</dbReference>
<dbReference type="Gene3D" id="3.20.70.20">
    <property type="match status" value="1"/>
</dbReference>
<organism evidence="5 6">
    <name type="scientific">Clostridium boliviensis</name>
    <dbReference type="NCBI Taxonomy" id="318465"/>
    <lineage>
        <taxon>Bacteria</taxon>
        <taxon>Bacillati</taxon>
        <taxon>Bacillota</taxon>
        <taxon>Clostridia</taxon>
        <taxon>Eubacteriales</taxon>
        <taxon>Clostridiaceae</taxon>
        <taxon>Clostridium</taxon>
    </lineage>
</organism>
<evidence type="ECO:0000313" key="6">
    <source>
        <dbReference type="Proteomes" id="UP001276854"/>
    </source>
</evidence>
<dbReference type="NCBIfam" id="TIGR02487">
    <property type="entry name" value="NrdD"/>
    <property type="match status" value="1"/>
</dbReference>
<dbReference type="EC" id="1.17.4.2" evidence="5"/>